<dbReference type="Proteomes" id="UP000295500">
    <property type="component" value="Unassembled WGS sequence"/>
</dbReference>
<dbReference type="SUPFAM" id="SSF46689">
    <property type="entry name" value="Homeodomain-like"/>
    <property type="match status" value="1"/>
</dbReference>
<keyword evidence="1" id="KW-0238">DNA-binding</keyword>
<reference evidence="1 2" key="1">
    <citation type="submission" date="2019-03" db="EMBL/GenBank/DDBJ databases">
        <title>Genomic Encyclopedia of Type Strains, Phase IV (KMG-IV): sequencing the most valuable type-strain genomes for metagenomic binning, comparative biology and taxonomic classification.</title>
        <authorList>
            <person name="Goeker M."/>
        </authorList>
    </citation>
    <scope>NUCLEOTIDE SEQUENCE [LARGE SCALE GENOMIC DNA]</scope>
    <source>
        <strain evidence="1 2">DSM 28287</strain>
    </source>
</reference>
<evidence type="ECO:0000313" key="2">
    <source>
        <dbReference type="Proteomes" id="UP000295500"/>
    </source>
</evidence>
<keyword evidence="2" id="KW-1185">Reference proteome</keyword>
<proteinExistence type="predicted"/>
<dbReference type="AlphaFoldDB" id="A0A4R6Q650"/>
<dbReference type="GO" id="GO:0003677">
    <property type="term" value="F:DNA binding"/>
    <property type="evidence" value="ECO:0007669"/>
    <property type="project" value="UniProtKB-KW"/>
</dbReference>
<sequence length="153" mass="17737">MYSKEQRETALNLYHRCGSVTKTVCVLGYPCRECLHAWIRMEHKPRSPRKQLEIINTNDHPRNPSAKVKQEALYRCFELGESVKSVSEEIGYTRASIYIWRKKYLSGGAASLVNKKNIIVKDLPENITGSETEDIEKLRRQMLDLQLEVDILK</sequence>
<dbReference type="InterPro" id="IPR009057">
    <property type="entry name" value="Homeodomain-like_sf"/>
</dbReference>
<dbReference type="OrthoDB" id="568465at2"/>
<dbReference type="EMBL" id="SNXO01000012">
    <property type="protein sequence ID" value="TDP57505.1"/>
    <property type="molecule type" value="Genomic_DNA"/>
</dbReference>
<gene>
    <name evidence="1" type="ORF">EV211_11270</name>
</gene>
<accession>A0A4R6Q650</accession>
<organism evidence="1 2">
    <name type="scientific">Aminicella lysinilytica</name>
    <dbReference type="NCBI Taxonomy" id="433323"/>
    <lineage>
        <taxon>Bacteria</taxon>
        <taxon>Bacillati</taxon>
        <taxon>Bacillota</taxon>
        <taxon>Clostridia</taxon>
        <taxon>Peptostreptococcales</taxon>
        <taxon>Anaerovoracaceae</taxon>
        <taxon>Aminicella</taxon>
    </lineage>
</organism>
<dbReference type="Pfam" id="PF13384">
    <property type="entry name" value="HTH_23"/>
    <property type="match status" value="1"/>
</dbReference>
<feature type="non-terminal residue" evidence="1">
    <location>
        <position position="153"/>
    </location>
</feature>
<name>A0A4R6Q650_9FIRM</name>
<keyword evidence="1" id="KW-0371">Homeobox</keyword>
<protein>
    <submittedName>
        <fullName evidence="1">Homeodomain-like domain-containing protein</fullName>
    </submittedName>
</protein>
<dbReference type="RefSeq" id="WP_133528245.1">
    <property type="nucleotide sequence ID" value="NZ_SNXO01000012.1"/>
</dbReference>
<evidence type="ECO:0000313" key="1">
    <source>
        <dbReference type="EMBL" id="TDP57505.1"/>
    </source>
</evidence>
<comment type="caution">
    <text evidence="1">The sequence shown here is derived from an EMBL/GenBank/DDBJ whole genome shotgun (WGS) entry which is preliminary data.</text>
</comment>